<dbReference type="SUPFAM" id="SSF53187">
    <property type="entry name" value="Zn-dependent exopeptidases"/>
    <property type="match status" value="1"/>
</dbReference>
<dbReference type="InterPro" id="IPR018247">
    <property type="entry name" value="EF_Hand_1_Ca_BS"/>
</dbReference>
<dbReference type="CDD" id="cd05660">
    <property type="entry name" value="M28_like_PA"/>
    <property type="match status" value="1"/>
</dbReference>
<dbReference type="PANTHER" id="PTHR12147">
    <property type="entry name" value="METALLOPEPTIDASE M28 FAMILY MEMBER"/>
    <property type="match status" value="1"/>
</dbReference>
<dbReference type="PANTHER" id="PTHR12147:SF26">
    <property type="entry name" value="PEPTIDASE M28 DOMAIN-CONTAINING PROTEIN"/>
    <property type="match status" value="1"/>
</dbReference>
<feature type="domain" description="Peptidase M28" evidence="2">
    <location>
        <begin position="286"/>
        <end position="498"/>
    </location>
</feature>
<organism evidence="3 4">
    <name type="scientific">Polaribacter ponticola</name>
    <dbReference type="NCBI Taxonomy" id="2978475"/>
    <lineage>
        <taxon>Bacteria</taxon>
        <taxon>Pseudomonadati</taxon>
        <taxon>Bacteroidota</taxon>
        <taxon>Flavobacteriia</taxon>
        <taxon>Flavobacteriales</taxon>
        <taxon>Flavobacteriaceae</taxon>
    </lineage>
</organism>
<dbReference type="Proteomes" id="UP001151478">
    <property type="component" value="Unassembled WGS sequence"/>
</dbReference>
<dbReference type="InterPro" id="IPR045175">
    <property type="entry name" value="M28_fam"/>
</dbReference>
<dbReference type="PROSITE" id="PS00018">
    <property type="entry name" value="EF_HAND_1"/>
    <property type="match status" value="1"/>
</dbReference>
<protein>
    <submittedName>
        <fullName evidence="3">M28 family metallopeptidase</fullName>
    </submittedName>
</protein>
<feature type="signal peptide" evidence="1">
    <location>
        <begin position="1"/>
        <end position="22"/>
    </location>
</feature>
<dbReference type="InterPro" id="IPR046450">
    <property type="entry name" value="PA_dom_sf"/>
</dbReference>
<feature type="chain" id="PRO_5045411669" evidence="1">
    <location>
        <begin position="23"/>
        <end position="548"/>
    </location>
</feature>
<sequence>MKKIIYCASLLAFAACSSSKDASKKNEANVDQAAKYAATITSKELSEHLYTYASDEFEGRETGEPGQKKAVEYLKDHYVSLKIPSPISKTDYFQEVPLVKQGTPDINFTVNSKSFKVVDDVVSVGKGYNATINENEIVYAGYGIEDEKYSSYKGLDVKGKVVLIKAGEPKNGDTYTVSGSNKASQWSTRQQYSAKRKAAMEKGAKAILLYSPQIYPLVARQYGGSGGRMALDKEDKKSEKFFYFFVNTSLATAILPTIETETESKVLNTPVSFTFTEKSEKFNSENVVAYIKGSEKPDEVLVISAHLDHEGIKDGKVYNGADDDGSGTVALMEIAEAFKLAAKNGQTPKRSILFLHVTGEEKGLLGSSYYADVDPLFPIANTVANLNIDMIGRTDPKRKEGDRNYIYLIGSDKLSTELHNISEEVNKKYMNVELDYTYNDENDPNRFYYRSDHYNFAKNNVPVIFYFNGTHDDYHQPSDTPDKIEYDLLENRTRLVFHTAWELANRENRIVVDKAVEKNKQQKTISKMIKTSQFICGVFSIKKIKGFN</sequence>
<evidence type="ECO:0000259" key="2">
    <source>
        <dbReference type="Pfam" id="PF04389"/>
    </source>
</evidence>
<dbReference type="EMBL" id="JAOSLC020000004">
    <property type="protein sequence ID" value="MDD7915943.1"/>
    <property type="molecule type" value="Genomic_DNA"/>
</dbReference>
<dbReference type="Gene3D" id="3.40.630.10">
    <property type="entry name" value="Zn peptidases"/>
    <property type="match status" value="1"/>
</dbReference>
<dbReference type="Gene3D" id="3.50.30.30">
    <property type="match status" value="1"/>
</dbReference>
<comment type="caution">
    <text evidence="3">The sequence shown here is derived from an EMBL/GenBank/DDBJ whole genome shotgun (WGS) entry which is preliminary data.</text>
</comment>
<dbReference type="PROSITE" id="PS51257">
    <property type="entry name" value="PROKAR_LIPOPROTEIN"/>
    <property type="match status" value="1"/>
</dbReference>
<proteinExistence type="predicted"/>
<dbReference type="Pfam" id="PF04389">
    <property type="entry name" value="Peptidase_M28"/>
    <property type="match status" value="1"/>
</dbReference>
<dbReference type="SUPFAM" id="SSF52025">
    <property type="entry name" value="PA domain"/>
    <property type="match status" value="1"/>
</dbReference>
<name>A0ABT5SCT2_9FLAO</name>
<evidence type="ECO:0000313" key="3">
    <source>
        <dbReference type="EMBL" id="MDD7915943.1"/>
    </source>
</evidence>
<keyword evidence="1" id="KW-0732">Signal</keyword>
<accession>A0ABT5SCT2</accession>
<dbReference type="RefSeq" id="WP_265724410.1">
    <property type="nucleotide sequence ID" value="NZ_JAOSLC020000004.1"/>
</dbReference>
<gene>
    <name evidence="3" type="ORF">N5A56_016620</name>
</gene>
<dbReference type="InterPro" id="IPR007484">
    <property type="entry name" value="Peptidase_M28"/>
</dbReference>
<evidence type="ECO:0000256" key="1">
    <source>
        <dbReference type="SAM" id="SignalP"/>
    </source>
</evidence>
<keyword evidence="4" id="KW-1185">Reference proteome</keyword>
<evidence type="ECO:0000313" key="4">
    <source>
        <dbReference type="Proteomes" id="UP001151478"/>
    </source>
</evidence>
<reference evidence="3" key="1">
    <citation type="submission" date="2023-02" db="EMBL/GenBank/DDBJ databases">
        <title>Polaribacter ponticola sp. nov., isolated from seawater.</title>
        <authorList>
            <person name="Baek J.H."/>
            <person name="Kim J.M."/>
            <person name="Choi D.G."/>
            <person name="Jeon C.O."/>
        </authorList>
    </citation>
    <scope>NUCLEOTIDE SEQUENCE</scope>
    <source>
        <strain evidence="3">MSW5</strain>
    </source>
</reference>